<gene>
    <name evidence="1" type="ORF">DPMN_128004</name>
</gene>
<reference evidence="1" key="2">
    <citation type="submission" date="2020-11" db="EMBL/GenBank/DDBJ databases">
        <authorList>
            <person name="McCartney M.A."/>
            <person name="Auch B."/>
            <person name="Kono T."/>
            <person name="Mallez S."/>
            <person name="Becker A."/>
            <person name="Gohl D.M."/>
            <person name="Silverstein K.A.T."/>
            <person name="Koren S."/>
            <person name="Bechman K.B."/>
            <person name="Herman A."/>
            <person name="Abrahante J.E."/>
            <person name="Garbe J."/>
        </authorList>
    </citation>
    <scope>NUCLEOTIDE SEQUENCE</scope>
    <source>
        <strain evidence="1">Duluth1</strain>
        <tissue evidence="1">Whole animal</tissue>
    </source>
</reference>
<dbReference type="EMBL" id="JAIWYP010000005">
    <property type="protein sequence ID" value="KAH3826111.1"/>
    <property type="molecule type" value="Genomic_DNA"/>
</dbReference>
<reference evidence="1" key="1">
    <citation type="journal article" date="2019" name="bioRxiv">
        <title>The Genome of the Zebra Mussel, Dreissena polymorpha: A Resource for Invasive Species Research.</title>
        <authorList>
            <person name="McCartney M.A."/>
            <person name="Auch B."/>
            <person name="Kono T."/>
            <person name="Mallez S."/>
            <person name="Zhang Y."/>
            <person name="Obille A."/>
            <person name="Becker A."/>
            <person name="Abrahante J.E."/>
            <person name="Garbe J."/>
            <person name="Badalamenti J.P."/>
            <person name="Herman A."/>
            <person name="Mangelson H."/>
            <person name="Liachko I."/>
            <person name="Sullivan S."/>
            <person name="Sone E.D."/>
            <person name="Koren S."/>
            <person name="Silverstein K.A.T."/>
            <person name="Beckman K.B."/>
            <person name="Gohl D.M."/>
        </authorList>
    </citation>
    <scope>NUCLEOTIDE SEQUENCE</scope>
    <source>
        <strain evidence="1">Duluth1</strain>
        <tissue evidence="1">Whole animal</tissue>
    </source>
</reference>
<dbReference type="AlphaFoldDB" id="A0A9D4GYM4"/>
<name>A0A9D4GYM4_DREPO</name>
<comment type="caution">
    <text evidence="1">The sequence shown here is derived from an EMBL/GenBank/DDBJ whole genome shotgun (WGS) entry which is preliminary data.</text>
</comment>
<dbReference type="Proteomes" id="UP000828390">
    <property type="component" value="Unassembled WGS sequence"/>
</dbReference>
<protein>
    <submittedName>
        <fullName evidence="1">Uncharacterized protein</fullName>
    </submittedName>
</protein>
<sequence>MAKTCGYTQPYLVDLPYQASRNGSVGLVYLLDGDYCSVDVGNLREDLTGYSGLKAVLAF</sequence>
<evidence type="ECO:0000313" key="1">
    <source>
        <dbReference type="EMBL" id="KAH3826111.1"/>
    </source>
</evidence>
<keyword evidence="2" id="KW-1185">Reference proteome</keyword>
<proteinExistence type="predicted"/>
<organism evidence="1 2">
    <name type="scientific">Dreissena polymorpha</name>
    <name type="common">Zebra mussel</name>
    <name type="synonym">Mytilus polymorpha</name>
    <dbReference type="NCBI Taxonomy" id="45954"/>
    <lineage>
        <taxon>Eukaryota</taxon>
        <taxon>Metazoa</taxon>
        <taxon>Spiralia</taxon>
        <taxon>Lophotrochozoa</taxon>
        <taxon>Mollusca</taxon>
        <taxon>Bivalvia</taxon>
        <taxon>Autobranchia</taxon>
        <taxon>Heteroconchia</taxon>
        <taxon>Euheterodonta</taxon>
        <taxon>Imparidentia</taxon>
        <taxon>Neoheterodontei</taxon>
        <taxon>Myida</taxon>
        <taxon>Dreissenoidea</taxon>
        <taxon>Dreissenidae</taxon>
        <taxon>Dreissena</taxon>
    </lineage>
</organism>
<accession>A0A9D4GYM4</accession>
<evidence type="ECO:0000313" key="2">
    <source>
        <dbReference type="Proteomes" id="UP000828390"/>
    </source>
</evidence>